<keyword evidence="7" id="KW-1185">Reference proteome</keyword>
<dbReference type="PANTHER" id="PTHR30346:SF0">
    <property type="entry name" value="HCA OPERON TRANSCRIPTIONAL ACTIVATOR HCAR"/>
    <property type="match status" value="1"/>
</dbReference>
<name>A0ABT6VSD6_9ACTN</name>
<dbReference type="Pfam" id="PF03466">
    <property type="entry name" value="LysR_substrate"/>
    <property type="match status" value="1"/>
</dbReference>
<dbReference type="CDD" id="cd08414">
    <property type="entry name" value="PBP2_LTTR_aromatics_like"/>
    <property type="match status" value="1"/>
</dbReference>
<dbReference type="PRINTS" id="PR00039">
    <property type="entry name" value="HTHLYSR"/>
</dbReference>
<evidence type="ECO:0000256" key="3">
    <source>
        <dbReference type="ARBA" id="ARBA00023125"/>
    </source>
</evidence>
<protein>
    <submittedName>
        <fullName evidence="6">LysR family transcriptional regulator</fullName>
    </submittedName>
</protein>
<dbReference type="RefSeq" id="WP_271321846.1">
    <property type="nucleotide sequence ID" value="NZ_JAAGKO020000001.1"/>
</dbReference>
<keyword evidence="4" id="KW-0804">Transcription</keyword>
<dbReference type="InterPro" id="IPR005119">
    <property type="entry name" value="LysR_subst-bd"/>
</dbReference>
<sequence length="304" mass="33119">MTEPISAADLDLRLLRYFVGLAEHRTFARAADALKITQPSLSRQILRLEQQVGARLLDRTPHGSRLTPAGEVLLPRAKALLRTAARTIALTRAAAEPVRVTVGYTTGIIVTPAVRELRRRHPDAEVDTVHLGWSDVRPALLDRRVDAVVTRLPLHTARLNVTVLYEEPRVLVVSSDHRLAGKDCVGLADFADEPLIRASDPARDAFWRIDPRPDGSRAPDGPLVEDLEDKLELIASGRAVAIVPALDGRSRPYLNAVPLRDVEPSHVVLAVRADDRSRLVAAFRTLAQSFLTGPVPAGPADGAP</sequence>
<keyword evidence="3" id="KW-0238">DNA-binding</keyword>
<dbReference type="SUPFAM" id="SSF53850">
    <property type="entry name" value="Periplasmic binding protein-like II"/>
    <property type="match status" value="1"/>
</dbReference>
<organism evidence="6 7">
    <name type="scientific">Streptantibioticus silvisoli</name>
    <dbReference type="NCBI Taxonomy" id="2705255"/>
    <lineage>
        <taxon>Bacteria</taxon>
        <taxon>Bacillati</taxon>
        <taxon>Actinomycetota</taxon>
        <taxon>Actinomycetes</taxon>
        <taxon>Kitasatosporales</taxon>
        <taxon>Streptomycetaceae</taxon>
        <taxon>Streptantibioticus</taxon>
    </lineage>
</organism>
<dbReference type="PROSITE" id="PS50931">
    <property type="entry name" value="HTH_LYSR"/>
    <property type="match status" value="1"/>
</dbReference>
<evidence type="ECO:0000313" key="6">
    <source>
        <dbReference type="EMBL" id="MDI5961395.1"/>
    </source>
</evidence>
<reference evidence="6 7" key="1">
    <citation type="submission" date="2023-05" db="EMBL/GenBank/DDBJ databases">
        <title>Streptantibioticus silvisoli sp. nov., acidotolerant actinomycetes 1 from pine litter.</title>
        <authorList>
            <person name="Swiecimska M."/>
            <person name="Golinska P."/>
            <person name="Sangal V."/>
            <person name="Wachnowicz B."/>
            <person name="Goodfellow M."/>
        </authorList>
    </citation>
    <scope>NUCLEOTIDE SEQUENCE [LARGE SCALE GENOMIC DNA]</scope>
    <source>
        <strain evidence="6 7">SL54</strain>
    </source>
</reference>
<comment type="similarity">
    <text evidence="1">Belongs to the LysR transcriptional regulatory family.</text>
</comment>
<dbReference type="PANTHER" id="PTHR30346">
    <property type="entry name" value="TRANSCRIPTIONAL DUAL REGULATOR HCAR-RELATED"/>
    <property type="match status" value="1"/>
</dbReference>
<dbReference type="InterPro" id="IPR036390">
    <property type="entry name" value="WH_DNA-bd_sf"/>
</dbReference>
<dbReference type="Proteomes" id="UP001156398">
    <property type="component" value="Unassembled WGS sequence"/>
</dbReference>
<evidence type="ECO:0000313" key="7">
    <source>
        <dbReference type="Proteomes" id="UP001156398"/>
    </source>
</evidence>
<dbReference type="InterPro" id="IPR036388">
    <property type="entry name" value="WH-like_DNA-bd_sf"/>
</dbReference>
<evidence type="ECO:0000256" key="4">
    <source>
        <dbReference type="ARBA" id="ARBA00023163"/>
    </source>
</evidence>
<dbReference type="Gene3D" id="3.40.190.10">
    <property type="entry name" value="Periplasmic binding protein-like II"/>
    <property type="match status" value="2"/>
</dbReference>
<dbReference type="Gene3D" id="1.10.10.10">
    <property type="entry name" value="Winged helix-like DNA-binding domain superfamily/Winged helix DNA-binding domain"/>
    <property type="match status" value="1"/>
</dbReference>
<dbReference type="SUPFAM" id="SSF46785">
    <property type="entry name" value="Winged helix' DNA-binding domain"/>
    <property type="match status" value="1"/>
</dbReference>
<feature type="domain" description="HTH lysR-type" evidence="5">
    <location>
        <begin position="10"/>
        <end position="67"/>
    </location>
</feature>
<proteinExistence type="inferred from homology"/>
<evidence type="ECO:0000259" key="5">
    <source>
        <dbReference type="PROSITE" id="PS50931"/>
    </source>
</evidence>
<accession>A0ABT6VSD6</accession>
<comment type="caution">
    <text evidence="6">The sequence shown here is derived from an EMBL/GenBank/DDBJ whole genome shotgun (WGS) entry which is preliminary data.</text>
</comment>
<dbReference type="InterPro" id="IPR000847">
    <property type="entry name" value="LysR_HTH_N"/>
</dbReference>
<evidence type="ECO:0000256" key="1">
    <source>
        <dbReference type="ARBA" id="ARBA00009437"/>
    </source>
</evidence>
<evidence type="ECO:0000256" key="2">
    <source>
        <dbReference type="ARBA" id="ARBA00023015"/>
    </source>
</evidence>
<dbReference type="EMBL" id="JAAGKO020000001">
    <property type="protein sequence ID" value="MDI5961395.1"/>
    <property type="molecule type" value="Genomic_DNA"/>
</dbReference>
<gene>
    <name evidence="6" type="ORF">POF43_001415</name>
</gene>
<keyword evidence="2" id="KW-0805">Transcription regulation</keyword>
<dbReference type="Pfam" id="PF00126">
    <property type="entry name" value="HTH_1"/>
    <property type="match status" value="1"/>
</dbReference>